<name>A0A3A4N8D0_ABYX5</name>
<dbReference type="InterPro" id="IPR021655">
    <property type="entry name" value="Put_metal-bd"/>
</dbReference>
<gene>
    <name evidence="2" type="ORF">C4520_15445</name>
</gene>
<keyword evidence="1" id="KW-0812">Transmembrane</keyword>
<dbReference type="EMBL" id="QZKU01000108">
    <property type="protein sequence ID" value="RJP17923.1"/>
    <property type="molecule type" value="Genomic_DNA"/>
</dbReference>
<evidence type="ECO:0000256" key="1">
    <source>
        <dbReference type="SAM" id="Phobius"/>
    </source>
</evidence>
<evidence type="ECO:0000313" key="3">
    <source>
        <dbReference type="Proteomes" id="UP000265882"/>
    </source>
</evidence>
<reference evidence="2 3" key="1">
    <citation type="journal article" date="2017" name="ISME J.">
        <title>Energy and carbon metabolisms in a deep terrestrial subsurface fluid microbial community.</title>
        <authorList>
            <person name="Momper L."/>
            <person name="Jungbluth S.P."/>
            <person name="Lee M.D."/>
            <person name="Amend J.P."/>
        </authorList>
    </citation>
    <scope>NUCLEOTIDE SEQUENCE [LARGE SCALE GENOMIC DNA]</scope>
    <source>
        <strain evidence="2">SURF_5</strain>
    </source>
</reference>
<sequence length="743" mass="79801">MRTKNYVLILFLWLMALLFLIPQPALARSELFGLHCASCHSNDTPTCNGCHAHGVWQDQSRTVMNLTATTDKTLYTAGETVNVVFTGGYRTGWIRAILYEDLGGGSYRELDRVTGPTETGDDGGFPGLQFPVMLSAPAPATPGVYRWTVTWYGALFDVGNETLNHGEELTLTNSFEVVGGPGCADADGDGFEDALCNPSPGAGGGDCDDTDPLVNPGVAEKCDDGIDNDCDGFVDLLDPDCGAPPIDADGDGFFSDVDCDDTNPLVNPGAAEVCDDLMDNDCDGLTDAADPDCAAPVDEDGDGFFSDVDCNDHDPLINPIATEICGDAVDNDCDGLVDESCEDFDAPVIIEEDLHPFPGQGIVDNFPASVFTTICVRLFDDTAVALADPTCRTAVNAFLVYTDGGVETLEPIAGETRFRMVEDGNARDVWVTFVPDFETTFGSGLPMGQTVQVVVDACDARANSATYFADGSYRFNIEDTAPVLPPQVVEMQDEFVIITLLDGTLSGSFLVVPVTLIPRPFFGPVDGLAPLPFGVRGFAEPVSLQPPMVLPEDCATLVLLLPAGTNPQALEVWRFTVGTGWQRAFVGDGFLVERIDHAAFPDETGQPAVELCVSHLTDGLQLVTPQQVGDDDDDDCFIATAAFGSPMAADVVILRQFRDAYLLSNDIGRIFVRLYYHYSPAIADVIARHEILRAATRTTLMPVIWTCDLALEAPSFVGLGMLLSLTLGTSLVLYRFALRKKRI</sequence>
<feature type="transmembrane region" description="Helical" evidence="1">
    <location>
        <begin position="716"/>
        <end position="737"/>
    </location>
</feature>
<dbReference type="InterPro" id="IPR049886">
    <property type="entry name" value="CFI_box_CTERM_dom"/>
</dbReference>
<dbReference type="NCBIfam" id="NF041770">
    <property type="entry name" value="CFI_box_CTERM"/>
    <property type="match status" value="1"/>
</dbReference>
<keyword evidence="1" id="KW-1133">Transmembrane helix</keyword>
<dbReference type="AlphaFoldDB" id="A0A3A4N8D0"/>
<dbReference type="Proteomes" id="UP000265882">
    <property type="component" value="Unassembled WGS sequence"/>
</dbReference>
<proteinExistence type="predicted"/>
<accession>A0A3A4N8D0</accession>
<organism evidence="2 3">
    <name type="scientific">Abyssobacteria bacterium (strain SURF_5)</name>
    <dbReference type="NCBI Taxonomy" id="2093360"/>
    <lineage>
        <taxon>Bacteria</taxon>
        <taxon>Pseudomonadati</taxon>
        <taxon>Candidatus Hydrogenedentota</taxon>
        <taxon>Candidatus Abyssobacteria</taxon>
    </lineage>
</organism>
<evidence type="ECO:0000313" key="2">
    <source>
        <dbReference type="EMBL" id="RJP17923.1"/>
    </source>
</evidence>
<keyword evidence="1" id="KW-0472">Membrane</keyword>
<dbReference type="Pfam" id="PF11617">
    <property type="entry name" value="Cu-binding_MopE"/>
    <property type="match status" value="3"/>
</dbReference>
<comment type="caution">
    <text evidence="2">The sequence shown here is derived from an EMBL/GenBank/DDBJ whole genome shotgun (WGS) entry which is preliminary data.</text>
</comment>
<protein>
    <submittedName>
        <fullName evidence="2">Uncharacterized protein</fullName>
    </submittedName>
</protein>